<dbReference type="GO" id="GO:0030366">
    <property type="term" value="F:molybdopterin synthase activity"/>
    <property type="evidence" value="ECO:0007669"/>
    <property type="project" value="UniProtKB-UniRule"/>
</dbReference>
<dbReference type="AlphaFoldDB" id="A0A6J2UXI0"/>
<dbReference type="InterPro" id="IPR028888">
    <property type="entry name" value="MOCS2B_euk"/>
</dbReference>
<reference evidence="6" key="1">
    <citation type="submission" date="2025-08" db="UniProtKB">
        <authorList>
            <consortium name="RefSeq"/>
        </authorList>
    </citation>
    <scope>IDENTIFICATION</scope>
</reference>
<feature type="binding site" evidence="4">
    <location>
        <position position="125"/>
    </location>
    <ligand>
        <name>substrate</name>
    </ligand>
</feature>
<dbReference type="InterPro" id="IPR036563">
    <property type="entry name" value="MoaE_sf"/>
</dbReference>
<dbReference type="EC" id="2.8.1.12" evidence="4"/>
<dbReference type="CDD" id="cd00756">
    <property type="entry name" value="MoaE"/>
    <property type="match status" value="1"/>
</dbReference>
<evidence type="ECO:0000256" key="2">
    <source>
        <dbReference type="ARBA" id="ARBA00022679"/>
    </source>
</evidence>
<protein>
    <recommendedName>
        <fullName evidence="4">Molybdopterin synthase catalytic subunit</fullName>
        <ecNumber evidence="4">2.8.1.12</ecNumber>
    </recommendedName>
    <alternativeName>
        <fullName evidence="4">Molybdenum cofactor synthesis protein 2 large subunit</fullName>
    </alternativeName>
    <alternativeName>
        <fullName evidence="4">Molybdenum cofactor synthesis protein 2B</fullName>
        <shortName evidence="4">MOCS2B</shortName>
    </alternativeName>
</protein>
<comment type="pathway">
    <text evidence="4">Cofactor biosynthesis; molybdopterin biosynthesis.</text>
</comment>
<dbReference type="Proteomes" id="UP000504632">
    <property type="component" value="Chromosome 3"/>
</dbReference>
<dbReference type="PANTHER" id="PTHR23404">
    <property type="entry name" value="MOLYBDOPTERIN SYNTHASE RELATED"/>
    <property type="match status" value="1"/>
</dbReference>
<evidence type="ECO:0000256" key="4">
    <source>
        <dbReference type="HAMAP-Rule" id="MF_03052"/>
    </source>
</evidence>
<keyword evidence="1 4" id="KW-0963">Cytoplasm</keyword>
<dbReference type="FunFam" id="3.90.1170.40:FF:000002">
    <property type="entry name" value="Molybdopterin synthase catalytic subunit"/>
    <property type="match status" value="1"/>
</dbReference>
<dbReference type="UniPathway" id="UPA00344"/>
<keyword evidence="5" id="KW-1185">Reference proteome</keyword>
<dbReference type="GO" id="GO:0006777">
    <property type="term" value="P:Mo-molybdopterin cofactor biosynthetic process"/>
    <property type="evidence" value="ECO:0007669"/>
    <property type="project" value="UniProtKB-UniRule"/>
</dbReference>
<comment type="miscellaneous">
    <text evidence="4">This protein is produced by a bicistronic gene which also produces the large subunit (MOCS2A).</text>
</comment>
<feature type="binding site" evidence="4">
    <location>
        <begin position="109"/>
        <end position="110"/>
    </location>
    <ligand>
        <name>substrate</name>
    </ligand>
</feature>
<feature type="binding site" evidence="4">
    <location>
        <begin position="132"/>
        <end position="134"/>
    </location>
    <ligand>
        <name>substrate</name>
    </ligand>
</feature>
<dbReference type="OrthoDB" id="5531344at2759"/>
<comment type="subcellular location">
    <subcellularLocation>
        <location evidence="4">Cytoplasm</location>
        <location evidence="4">Cytosol</location>
    </subcellularLocation>
</comment>
<accession>A0A6J2UXI0</accession>
<comment type="catalytic activity">
    <reaction evidence="4">
        <text>2 [molybdopterin-synthase sulfur-carrier protein]-C-terminal-Gly-aminoethanethioate + cyclic pyranopterin phosphate + H2O = molybdopterin + 2 [molybdopterin-synthase sulfur-carrier protein]-C-terminal Gly-Gly + 2 H(+)</text>
        <dbReference type="Rhea" id="RHEA:26333"/>
        <dbReference type="Rhea" id="RHEA-COMP:12202"/>
        <dbReference type="Rhea" id="RHEA-COMP:19907"/>
        <dbReference type="ChEBI" id="CHEBI:15377"/>
        <dbReference type="ChEBI" id="CHEBI:15378"/>
        <dbReference type="ChEBI" id="CHEBI:58698"/>
        <dbReference type="ChEBI" id="CHEBI:59648"/>
        <dbReference type="ChEBI" id="CHEBI:90778"/>
        <dbReference type="ChEBI" id="CHEBI:232372"/>
        <dbReference type="EC" id="2.8.1.12"/>
    </reaction>
</comment>
<organism evidence="5 6">
    <name type="scientific">Chanos chanos</name>
    <name type="common">Milkfish</name>
    <name type="synonym">Mugil chanos</name>
    <dbReference type="NCBI Taxonomy" id="29144"/>
    <lineage>
        <taxon>Eukaryota</taxon>
        <taxon>Metazoa</taxon>
        <taxon>Chordata</taxon>
        <taxon>Craniata</taxon>
        <taxon>Vertebrata</taxon>
        <taxon>Euteleostomi</taxon>
        <taxon>Actinopterygii</taxon>
        <taxon>Neopterygii</taxon>
        <taxon>Teleostei</taxon>
        <taxon>Ostariophysi</taxon>
        <taxon>Gonorynchiformes</taxon>
        <taxon>Chanidae</taxon>
        <taxon>Chanos</taxon>
    </lineage>
</organism>
<dbReference type="RefSeq" id="XP_030625295.1">
    <property type="nucleotide sequence ID" value="XM_030769435.1"/>
</dbReference>
<evidence type="ECO:0000313" key="6">
    <source>
        <dbReference type="RefSeq" id="XP_030625295.1"/>
    </source>
</evidence>
<dbReference type="GeneID" id="115808154"/>
<evidence type="ECO:0000313" key="5">
    <source>
        <dbReference type="Proteomes" id="UP000504632"/>
    </source>
</evidence>
<evidence type="ECO:0000256" key="3">
    <source>
        <dbReference type="ARBA" id="ARBA00023150"/>
    </source>
</evidence>
<comment type="subunit">
    <text evidence="4">Heterotetramer; composed of 2 small (MOCS2A) and 2 large (MOCS2B) subunits.</text>
</comment>
<comment type="similarity">
    <text evidence="4">Belongs to the MoaE family. MOCS2B subfamily.</text>
</comment>
<proteinExistence type="inferred from homology"/>
<dbReference type="GO" id="GO:1990140">
    <property type="term" value="C:molybdopterin synthase complex"/>
    <property type="evidence" value="ECO:0007669"/>
    <property type="project" value="UniProtKB-UniRule"/>
</dbReference>
<dbReference type="InterPro" id="IPR003448">
    <property type="entry name" value="Mopterin_biosynth_MoaE"/>
</dbReference>
<evidence type="ECO:0000256" key="1">
    <source>
        <dbReference type="ARBA" id="ARBA00022490"/>
    </source>
</evidence>
<keyword evidence="2 4" id="KW-0808">Transferase</keyword>
<name>A0A6J2UXI0_CHACN</name>
<dbReference type="HAMAP" id="MF_03052">
    <property type="entry name" value="MOC2B"/>
    <property type="match status" value="1"/>
</dbReference>
<comment type="function">
    <text evidence="4">Catalytic subunit of the molybdopterin synthase complex, a complex that catalyzes the conversion of precursor Z into molybdopterin. Acts by mediating the incorporation of 2 sulfur atoms from thiocarboxylated MOCS2A into precursor Z to generate a dithiolene group.</text>
</comment>
<gene>
    <name evidence="6" type="primary">LOC115808154</name>
    <name evidence="4" type="synonym">MOCS2</name>
</gene>
<dbReference type="SUPFAM" id="SSF54690">
    <property type="entry name" value="Molybdopterin synthase subunit MoaE"/>
    <property type="match status" value="1"/>
</dbReference>
<dbReference type="Gene3D" id="3.90.1170.40">
    <property type="entry name" value="Molybdopterin biosynthesis MoaE subunit"/>
    <property type="match status" value="1"/>
</dbReference>
<dbReference type="Pfam" id="PF02391">
    <property type="entry name" value="MoaE"/>
    <property type="match status" value="1"/>
</dbReference>
<keyword evidence="3 4" id="KW-0501">Molybdenum cofactor biosynthesis</keyword>
<dbReference type="InParanoid" id="A0A6J2UXI0"/>
<sequence length="161" mass="18076">MTDNGEGPLDLIKLTHDKLSVDAVSDSVTCPSCGAISLFIGTTRDNFEGKKVVLLEYEAYIPMAEMEFKKICNDIRVRWPAVRYICIQHRLGVVPVTEASVIVGISSPHRGDCMEAVTYCINTLKAKVPIWKKEIYDTEESCWKENKECLWAGKQDGTKKC</sequence>